<dbReference type="PIRSF" id="PIRSF001529">
    <property type="entry name" value="Ser-tRNA-synth_IIa"/>
    <property type="match status" value="1"/>
</dbReference>
<dbReference type="InterPro" id="IPR002317">
    <property type="entry name" value="Ser-tRNA-ligase_type_1"/>
</dbReference>
<sequence length="416" mass="46004">MIDLKAARQDPDRFRTALSRRGASADFDALLEVDVRWRELTDRVGGLRAAQKQRPKGKPTPEQVEQFKKEKDELRAAEEDLAAADAERTVLLAAIPNLPDPTAADGMAEEDAVTVRTWGERPSFDFEPRDHLDLGSPAGRVDMARGARLSGSRFAYRFGDVAMLEIALFRFVMDKLVGEGFVPVLGPVLAGEKAMYGTGFLPTEESNLYQLEKDGLYLTGTSEVALAGIHMDEILGVEDLPARYVAFSTNFRREAGAAGKDTKGMFRVHQFDKVEMFVYCLPEHSQDVHEQLLAYEESIVQDLGLPYRVQNIAVGDLGNPAAKKYDIEAWFPVQERYREITSCSNTTDYQARRLNVRFRREANAPTENVHTLNGTGATARAMLAIMENFQDANGTVAVPEVLQRHGAPATVGAPPA</sequence>
<dbReference type="SUPFAM" id="SSF55681">
    <property type="entry name" value="Class II aaRS and biotin synthetases"/>
    <property type="match status" value="1"/>
</dbReference>
<keyword evidence="7" id="KW-0547">Nucleotide-binding</keyword>
<comment type="similarity">
    <text evidence="3">Belongs to the class-II aminoacyl-tRNA synthetase family. Type-1 seryl-tRNA synthetase subfamily.</text>
</comment>
<dbReference type="Pfam" id="PF00587">
    <property type="entry name" value="tRNA-synt_2b"/>
    <property type="match status" value="1"/>
</dbReference>
<dbReference type="PANTHER" id="PTHR43697">
    <property type="entry name" value="SERYL-TRNA SYNTHETASE"/>
    <property type="match status" value="1"/>
</dbReference>
<dbReference type="Pfam" id="PF02403">
    <property type="entry name" value="Seryl_tRNA_N"/>
    <property type="match status" value="1"/>
</dbReference>
<evidence type="ECO:0000313" key="18">
    <source>
        <dbReference type="Proteomes" id="UP001519295"/>
    </source>
</evidence>
<evidence type="ECO:0000256" key="2">
    <source>
        <dbReference type="ARBA" id="ARBA00005045"/>
    </source>
</evidence>
<keyword evidence="6 17" id="KW-0436">Ligase</keyword>
<evidence type="ECO:0000256" key="14">
    <source>
        <dbReference type="NCBIfam" id="TIGR00414"/>
    </source>
</evidence>
<dbReference type="InterPro" id="IPR015866">
    <property type="entry name" value="Ser-tRNA-synth_1_N"/>
</dbReference>
<evidence type="ECO:0000256" key="10">
    <source>
        <dbReference type="ARBA" id="ARBA00023146"/>
    </source>
</evidence>
<keyword evidence="5" id="KW-0963">Cytoplasm</keyword>
<dbReference type="PROSITE" id="PS50862">
    <property type="entry name" value="AA_TRNA_LIGASE_II"/>
    <property type="match status" value="1"/>
</dbReference>
<evidence type="ECO:0000256" key="4">
    <source>
        <dbReference type="ARBA" id="ARBA00012840"/>
    </source>
</evidence>
<dbReference type="InterPro" id="IPR010978">
    <property type="entry name" value="tRNA-bd_arm"/>
</dbReference>
<dbReference type="PRINTS" id="PR00981">
    <property type="entry name" value="TRNASYNTHSER"/>
</dbReference>
<evidence type="ECO:0000256" key="13">
    <source>
        <dbReference type="ARBA" id="ARBA00048823"/>
    </source>
</evidence>
<dbReference type="InterPro" id="IPR042103">
    <property type="entry name" value="SerRS_1_N_sf"/>
</dbReference>
<dbReference type="InterPro" id="IPR002314">
    <property type="entry name" value="aa-tRNA-synt_IIb"/>
</dbReference>
<organism evidence="17 18">
    <name type="scientific">Pseudonocardia parietis</name>
    <dbReference type="NCBI Taxonomy" id="570936"/>
    <lineage>
        <taxon>Bacteria</taxon>
        <taxon>Bacillati</taxon>
        <taxon>Actinomycetota</taxon>
        <taxon>Actinomycetes</taxon>
        <taxon>Pseudonocardiales</taxon>
        <taxon>Pseudonocardiaceae</taxon>
        <taxon>Pseudonocardia</taxon>
    </lineage>
</organism>
<feature type="domain" description="Aminoacyl-transfer RNA synthetases class-II family profile" evidence="16">
    <location>
        <begin position="130"/>
        <end position="399"/>
    </location>
</feature>
<dbReference type="GO" id="GO:0004828">
    <property type="term" value="F:serine-tRNA ligase activity"/>
    <property type="evidence" value="ECO:0007669"/>
    <property type="project" value="UniProtKB-EC"/>
</dbReference>
<evidence type="ECO:0000256" key="11">
    <source>
        <dbReference type="ARBA" id="ARBA00039158"/>
    </source>
</evidence>
<evidence type="ECO:0000259" key="16">
    <source>
        <dbReference type="PROSITE" id="PS50862"/>
    </source>
</evidence>
<dbReference type="InterPro" id="IPR045864">
    <property type="entry name" value="aa-tRNA-synth_II/BPL/LPL"/>
</dbReference>
<dbReference type="Gene3D" id="3.30.930.10">
    <property type="entry name" value="Bira Bifunctional Protein, Domain 2"/>
    <property type="match status" value="1"/>
</dbReference>
<evidence type="ECO:0000256" key="1">
    <source>
        <dbReference type="ARBA" id="ARBA00004496"/>
    </source>
</evidence>
<evidence type="ECO:0000256" key="15">
    <source>
        <dbReference type="SAM" id="MobiDB-lite"/>
    </source>
</evidence>
<keyword evidence="18" id="KW-1185">Reference proteome</keyword>
<dbReference type="EMBL" id="JAGINU010000001">
    <property type="protein sequence ID" value="MBP2370757.1"/>
    <property type="molecule type" value="Genomic_DNA"/>
</dbReference>
<feature type="region of interest" description="Disordered" evidence="15">
    <location>
        <begin position="44"/>
        <end position="65"/>
    </location>
</feature>
<accession>A0ABS4W3I4</accession>
<dbReference type="NCBIfam" id="TIGR00414">
    <property type="entry name" value="serS"/>
    <property type="match status" value="1"/>
</dbReference>
<dbReference type="EC" id="6.1.1.11" evidence="4 14"/>
<reference evidence="17 18" key="1">
    <citation type="submission" date="2021-03" db="EMBL/GenBank/DDBJ databases">
        <title>Sequencing the genomes of 1000 actinobacteria strains.</title>
        <authorList>
            <person name="Klenk H.-P."/>
        </authorList>
    </citation>
    <scope>NUCLEOTIDE SEQUENCE [LARGE SCALE GENOMIC DNA]</scope>
    <source>
        <strain evidence="17 18">DSM 45256</strain>
    </source>
</reference>
<proteinExistence type="inferred from homology"/>
<evidence type="ECO:0000256" key="6">
    <source>
        <dbReference type="ARBA" id="ARBA00022598"/>
    </source>
</evidence>
<name>A0ABS4W3I4_9PSEU</name>
<dbReference type="InterPro" id="IPR033729">
    <property type="entry name" value="SerRS_core"/>
</dbReference>
<keyword evidence="8" id="KW-0067">ATP-binding</keyword>
<keyword evidence="10" id="KW-0030">Aminoacyl-tRNA synthetase</keyword>
<evidence type="ECO:0000256" key="3">
    <source>
        <dbReference type="ARBA" id="ARBA00010728"/>
    </source>
</evidence>
<comment type="pathway">
    <text evidence="2">Aminoacyl-tRNA biosynthesis; selenocysteinyl-tRNA(Sec) biosynthesis; L-seryl-tRNA(Sec) from L-serine and tRNA(Sec): step 1/1.</text>
</comment>
<dbReference type="Proteomes" id="UP001519295">
    <property type="component" value="Unassembled WGS sequence"/>
</dbReference>
<keyword evidence="9" id="KW-0648">Protein biosynthesis</keyword>
<comment type="catalytic activity">
    <reaction evidence="12">
        <text>tRNA(Sec) + L-serine + ATP = L-seryl-tRNA(Sec) + AMP + diphosphate + H(+)</text>
        <dbReference type="Rhea" id="RHEA:42580"/>
        <dbReference type="Rhea" id="RHEA-COMP:9742"/>
        <dbReference type="Rhea" id="RHEA-COMP:10128"/>
        <dbReference type="ChEBI" id="CHEBI:15378"/>
        <dbReference type="ChEBI" id="CHEBI:30616"/>
        <dbReference type="ChEBI" id="CHEBI:33019"/>
        <dbReference type="ChEBI" id="CHEBI:33384"/>
        <dbReference type="ChEBI" id="CHEBI:78442"/>
        <dbReference type="ChEBI" id="CHEBI:78533"/>
        <dbReference type="ChEBI" id="CHEBI:456215"/>
        <dbReference type="EC" id="6.1.1.11"/>
    </reaction>
</comment>
<evidence type="ECO:0000313" key="17">
    <source>
        <dbReference type="EMBL" id="MBP2370757.1"/>
    </source>
</evidence>
<dbReference type="CDD" id="cd00770">
    <property type="entry name" value="SerRS_core"/>
    <property type="match status" value="1"/>
</dbReference>
<dbReference type="PANTHER" id="PTHR43697:SF1">
    <property type="entry name" value="SERINE--TRNA LIGASE"/>
    <property type="match status" value="1"/>
</dbReference>
<evidence type="ECO:0000256" key="7">
    <source>
        <dbReference type="ARBA" id="ARBA00022741"/>
    </source>
</evidence>
<dbReference type="SUPFAM" id="SSF46589">
    <property type="entry name" value="tRNA-binding arm"/>
    <property type="match status" value="1"/>
</dbReference>
<dbReference type="InterPro" id="IPR006195">
    <property type="entry name" value="aa-tRNA-synth_II"/>
</dbReference>
<dbReference type="RefSeq" id="WP_210034259.1">
    <property type="nucleotide sequence ID" value="NZ_JAGINU010000001.1"/>
</dbReference>
<evidence type="ECO:0000256" key="5">
    <source>
        <dbReference type="ARBA" id="ARBA00022490"/>
    </source>
</evidence>
<comment type="subcellular location">
    <subcellularLocation>
        <location evidence="1">Cytoplasm</location>
    </subcellularLocation>
</comment>
<comment type="caution">
    <text evidence="17">The sequence shown here is derived from an EMBL/GenBank/DDBJ whole genome shotgun (WGS) entry which is preliminary data.</text>
</comment>
<dbReference type="Gene3D" id="1.10.287.40">
    <property type="entry name" value="Serine-tRNA synthetase, tRNA binding domain"/>
    <property type="match status" value="1"/>
</dbReference>
<gene>
    <name evidence="17" type="ORF">JOF36_006453</name>
</gene>
<evidence type="ECO:0000256" key="12">
    <source>
        <dbReference type="ARBA" id="ARBA00047929"/>
    </source>
</evidence>
<protein>
    <recommendedName>
        <fullName evidence="11 14">Serine--tRNA ligase</fullName>
        <ecNumber evidence="4 14">6.1.1.11</ecNumber>
    </recommendedName>
</protein>
<evidence type="ECO:0000256" key="8">
    <source>
        <dbReference type="ARBA" id="ARBA00022840"/>
    </source>
</evidence>
<comment type="catalytic activity">
    <reaction evidence="13">
        <text>tRNA(Ser) + L-serine + ATP = L-seryl-tRNA(Ser) + AMP + diphosphate + H(+)</text>
        <dbReference type="Rhea" id="RHEA:12292"/>
        <dbReference type="Rhea" id="RHEA-COMP:9669"/>
        <dbReference type="Rhea" id="RHEA-COMP:9703"/>
        <dbReference type="ChEBI" id="CHEBI:15378"/>
        <dbReference type="ChEBI" id="CHEBI:30616"/>
        <dbReference type="ChEBI" id="CHEBI:33019"/>
        <dbReference type="ChEBI" id="CHEBI:33384"/>
        <dbReference type="ChEBI" id="CHEBI:78442"/>
        <dbReference type="ChEBI" id="CHEBI:78533"/>
        <dbReference type="ChEBI" id="CHEBI:456215"/>
        <dbReference type="EC" id="6.1.1.11"/>
    </reaction>
</comment>
<evidence type="ECO:0000256" key="9">
    <source>
        <dbReference type="ARBA" id="ARBA00022917"/>
    </source>
</evidence>